<reference evidence="3 5" key="2">
    <citation type="submission" date="2018-06" db="EMBL/GenBank/DDBJ databases">
        <authorList>
            <consortium name="Pathogen Informatics"/>
            <person name="Doyle S."/>
        </authorList>
    </citation>
    <scope>NUCLEOTIDE SEQUENCE [LARGE SCALE GENOMIC DNA]</scope>
    <source>
        <strain evidence="3 5">NCTC12438</strain>
    </source>
</reference>
<reference evidence="2 4" key="1">
    <citation type="submission" date="2015-11" db="EMBL/GenBank/DDBJ databases">
        <title>Genomic analysis of 38 Legionella species identifies large and diverse effector repertoires.</title>
        <authorList>
            <person name="Burstein D."/>
            <person name="Amaro F."/>
            <person name="Zusman T."/>
            <person name="Lifshitz Z."/>
            <person name="Cohen O."/>
            <person name="Gilbert J.A."/>
            <person name="Pupko T."/>
            <person name="Shuman H.A."/>
            <person name="Segal G."/>
        </authorList>
    </citation>
    <scope>NUCLEOTIDE SEQUENCE [LARGE SCALE GENOMIC DNA]</scope>
    <source>
        <strain evidence="2 4">CDC#72-OH-14</strain>
    </source>
</reference>
<dbReference type="Proteomes" id="UP000054854">
    <property type="component" value="Unassembled WGS sequence"/>
</dbReference>
<dbReference type="EMBL" id="UGNX01000001">
    <property type="protein sequence ID" value="STX35349.1"/>
    <property type="molecule type" value="Genomic_DNA"/>
</dbReference>
<dbReference type="Proteomes" id="UP000255316">
    <property type="component" value="Unassembled WGS sequence"/>
</dbReference>
<evidence type="ECO:0000313" key="3">
    <source>
        <dbReference type="EMBL" id="STX35349.1"/>
    </source>
</evidence>
<evidence type="ECO:0000256" key="1">
    <source>
        <dbReference type="SAM" id="MobiDB-lite"/>
    </source>
</evidence>
<name>A0A378IJK4_9GAMM</name>
<gene>
    <name evidence="2" type="ORF">Lcin_3371</name>
    <name evidence="3" type="ORF">NCTC12438_01963</name>
</gene>
<evidence type="ECO:0000313" key="4">
    <source>
        <dbReference type="Proteomes" id="UP000054854"/>
    </source>
</evidence>
<dbReference type="AlphaFoldDB" id="A0A378IJK4"/>
<keyword evidence="4" id="KW-1185">Reference proteome</keyword>
<sequence length="239" mass="27561">MKRKLEKSESSQIGIFKKKKVDPPPKESKVLILELYSHFEKEEKNSENYNHEITGNLDVGVPLRKRYQQNDHFIYSLDESMVIDIQESLHQRQASDVVHNLTKQNGLMHFKKLLENIETLIIVAQGNLDDDKIAGLEVDVFLELLKEDLELEDKNLPYLEVFACKMGQSDSFRIALKENLSGIASSFITYTTLLSANEQGRVFIIENEDDSVQIEGEDQRDRFIVVDKIEPKKHELNPS</sequence>
<evidence type="ECO:0000313" key="5">
    <source>
        <dbReference type="Proteomes" id="UP000255316"/>
    </source>
</evidence>
<dbReference type="EMBL" id="LNXX01000053">
    <property type="protein sequence ID" value="KTC78756.1"/>
    <property type="molecule type" value="Genomic_DNA"/>
</dbReference>
<organism evidence="3 5">
    <name type="scientific">Legionella cincinnatiensis</name>
    <dbReference type="NCBI Taxonomy" id="28085"/>
    <lineage>
        <taxon>Bacteria</taxon>
        <taxon>Pseudomonadati</taxon>
        <taxon>Pseudomonadota</taxon>
        <taxon>Gammaproteobacteria</taxon>
        <taxon>Legionellales</taxon>
        <taxon>Legionellaceae</taxon>
        <taxon>Legionella</taxon>
    </lineage>
</organism>
<feature type="region of interest" description="Disordered" evidence="1">
    <location>
        <begin position="1"/>
        <end position="25"/>
    </location>
</feature>
<proteinExistence type="predicted"/>
<protein>
    <submittedName>
        <fullName evidence="3">Uncharacterized protein</fullName>
    </submittedName>
</protein>
<accession>A0A378IJK4</accession>
<evidence type="ECO:0000313" key="2">
    <source>
        <dbReference type="EMBL" id="KTC78756.1"/>
    </source>
</evidence>